<evidence type="ECO:0000313" key="6">
    <source>
        <dbReference type="EMBL" id="EBZ2124538.1"/>
    </source>
</evidence>
<dbReference type="EMBL" id="AAKNEL010000013">
    <property type="protein sequence ID" value="ECT5682078.1"/>
    <property type="molecule type" value="Genomic_DNA"/>
</dbReference>
<dbReference type="EMBL" id="AAKLCA010000020">
    <property type="protein sequence ID" value="ECS9056075.1"/>
    <property type="molecule type" value="Genomic_DNA"/>
</dbReference>
<dbReference type="EMBL" id="AAHQKH010000033">
    <property type="protein sequence ID" value="EBZ2124538.1"/>
    <property type="molecule type" value="Genomic_DNA"/>
</dbReference>
<sequence>MVLPIFTHSFTFSFLKRFQVITVVKTVCSCLALRHKTGGSANHALPIKKSLITAVKQWRRSIRIQPVLC</sequence>
<gene>
    <name evidence="11" type="ORF">A3113_14555</name>
    <name evidence="14" type="ORF">A3X74_12535</name>
    <name evidence="1" type="ORF">AUB17_06905</name>
    <name evidence="15" type="ORF">D3E19_16985</name>
    <name evidence="16" type="ORF">D3M36_06440</name>
    <name evidence="4" type="ORF">D5O51_07785</name>
    <name evidence="5" type="ORF">D5P26_04435</name>
    <name evidence="19" type="ORF">D6R61_12965</name>
    <name evidence="6" type="ORF">D8R42_21065</name>
    <name evidence="12" type="ORF">DKO38_15080</name>
    <name evidence="2" type="ORF">DT169_06705</name>
    <name evidence="13" type="ORF">DTE65_01335</name>
    <name evidence="3" type="ORF">DUB47_07260</name>
    <name evidence="7" type="ORF">EMN89_06455</name>
    <name evidence="8" type="ORF">EQG90_12180</name>
    <name evidence="9" type="ORF">EQK47_13435</name>
    <name evidence="10" type="ORF">EWB82_13065</name>
    <name evidence="17" type="ORF">G0B22_13425</name>
    <name evidence="18" type="ORF">G0D67_10060</name>
</gene>
<dbReference type="EMBL" id="DAAMGI010000011">
    <property type="protein sequence ID" value="HAC6547286.1"/>
    <property type="molecule type" value="Genomic_DNA"/>
</dbReference>
<dbReference type="AlphaFoldDB" id="A0A265B8L9"/>
<evidence type="ECO:0000313" key="2">
    <source>
        <dbReference type="EMBL" id="EBX9256262.1"/>
    </source>
</evidence>
<dbReference type="EMBL" id="AAHOQO010000003">
    <property type="protein sequence ID" value="EBY6541416.1"/>
    <property type="molecule type" value="Genomic_DNA"/>
</dbReference>
<comment type="caution">
    <text evidence="5">The sequence shown here is derived from an EMBL/GenBank/DDBJ whole genome shotgun (WGS) entry which is preliminary data.</text>
</comment>
<evidence type="ECO:0000313" key="4">
    <source>
        <dbReference type="EMBL" id="EBY6337533.1"/>
    </source>
</evidence>
<evidence type="ECO:0000313" key="12">
    <source>
        <dbReference type="EMBL" id="ECS9056075.1"/>
    </source>
</evidence>
<accession>A0A265B8L9</accession>
<dbReference type="EMBL" id="AAKPWI010000005">
    <property type="protein sequence ID" value="ECU4150103.1"/>
    <property type="molecule type" value="Genomic_DNA"/>
</dbReference>
<dbReference type="EMBL" id="AAKLTA010000002">
    <property type="protein sequence ID" value="ECT1129086.1"/>
    <property type="molecule type" value="Genomic_DNA"/>
</dbReference>
<dbReference type="EMBL" id="AAHHIP010000005">
    <property type="protein sequence ID" value="EBW5868521.1"/>
    <property type="molecule type" value="Genomic_DNA"/>
</dbReference>
<evidence type="ECO:0000313" key="8">
    <source>
        <dbReference type="EMBL" id="ECA8225716.1"/>
    </source>
</evidence>
<dbReference type="EMBL" id="AAHOPA010000004">
    <property type="protein sequence ID" value="EBY6337533.1"/>
    <property type="molecule type" value="Genomic_DNA"/>
</dbReference>
<dbReference type="EMBL" id="DAAMIW010000017">
    <property type="protein sequence ID" value="HAC6833319.1"/>
    <property type="molecule type" value="Genomic_DNA"/>
</dbReference>
<dbReference type="Proteomes" id="UP000839523">
    <property type="component" value="Unassembled WGS sequence"/>
</dbReference>
<evidence type="ECO:0000313" key="5">
    <source>
        <dbReference type="EMBL" id="EBY6541416.1"/>
    </source>
</evidence>
<name>A0A265B8L9_SALET</name>
<evidence type="ECO:0000313" key="18">
    <source>
        <dbReference type="EMBL" id="HAC6833319.1"/>
    </source>
</evidence>
<evidence type="ECO:0000313" key="3">
    <source>
        <dbReference type="EMBL" id="EBX9821283.1"/>
    </source>
</evidence>
<dbReference type="EMBL" id="AAHXDU010000010">
    <property type="protein sequence ID" value="ECB3079277.1"/>
    <property type="molecule type" value="Genomic_DNA"/>
</dbReference>
<dbReference type="EMBL" id="AAHVPR010000021">
    <property type="protein sequence ID" value="ECA8230923.1"/>
    <property type="molecule type" value="Genomic_DNA"/>
</dbReference>
<dbReference type="EMBL" id="AAKJHO010000005">
    <property type="protein sequence ID" value="ECS3498294.1"/>
    <property type="molecule type" value="Genomic_DNA"/>
</dbReference>
<evidence type="ECO:0000313" key="1">
    <source>
        <dbReference type="EMBL" id="EBW5868521.1"/>
    </source>
</evidence>
<evidence type="ECO:0000313" key="19">
    <source>
        <dbReference type="EMBL" id="MKI14608.1"/>
    </source>
</evidence>
<proteinExistence type="predicted"/>
<organism evidence="5">
    <name type="scientific">Salmonella enterica subsp. enterica serovar Heidelberg</name>
    <dbReference type="NCBI Taxonomy" id="611"/>
    <lineage>
        <taxon>Bacteria</taxon>
        <taxon>Pseudomonadati</taxon>
        <taxon>Pseudomonadota</taxon>
        <taxon>Gammaproteobacteria</taxon>
        <taxon>Enterobacterales</taxon>
        <taxon>Enterobacteriaceae</taxon>
        <taxon>Salmonella</taxon>
    </lineage>
</organism>
<reference evidence="5" key="4">
    <citation type="submission" date="2018-09" db="EMBL/GenBank/DDBJ databases">
        <authorList>
            <person name="Ashton P.M."/>
            <person name="Dallman T."/>
            <person name="Nair S."/>
            <person name="De Pinna E."/>
            <person name="Peters T."/>
            <person name="Grant K."/>
        </authorList>
    </citation>
    <scope>NUCLEOTIDE SEQUENCE</scope>
    <source>
        <strain evidence="3">366325</strain>
        <strain evidence="2">370942</strain>
        <strain evidence="19">528468</strain>
        <strain evidence="6">534028</strain>
        <strain evidence="8">570840</strain>
        <strain evidence="5">577882</strain>
        <strain evidence="4">590848</strain>
        <strain evidence="7">658614</strain>
        <strain evidence="10">676386</strain>
    </source>
</reference>
<dbReference type="EMBL" id="AAKPVV010000015">
    <property type="protein sequence ID" value="ECU4040209.1"/>
    <property type="molecule type" value="Genomic_DNA"/>
</dbReference>
<reference evidence="15" key="5">
    <citation type="submission" date="2018-09" db="EMBL/GenBank/DDBJ databases">
        <authorList>
            <consortium name="GenomeTrakr network: Whole genome sequencing for foodborne pathogen traceback"/>
        </authorList>
    </citation>
    <scope>NUCLEOTIDE SEQUENCE</scope>
    <source>
        <strain evidence="9">AUSMDU00022896</strain>
        <strain evidence="1">CVM-N26926</strain>
        <strain evidence="12">FSIS11808379</strain>
        <strain evidence="16">FSIS11813702</strain>
        <strain evidence="13">FSIS31800647</strain>
        <strain evidence="15">FSIS31800960</strain>
    </source>
</reference>
<reference evidence="17" key="2">
    <citation type="submission" date="2018-07" db="EMBL/GenBank/DDBJ databases">
        <authorList>
            <consortium name="NCBI Pathogen Detection Project"/>
        </authorList>
    </citation>
    <scope>NUCLEOTIDE SEQUENCE</scope>
    <source>
        <strain evidence="18">11-3463</strain>
        <strain evidence="17">IVB 588/24</strain>
    </source>
</reference>
<reference evidence="17" key="1">
    <citation type="journal article" date="2018" name="Genome Biol.">
        <title>SKESA: strategic k-mer extension for scrupulous assemblies.</title>
        <authorList>
            <person name="Souvorov A."/>
            <person name="Agarwala R."/>
            <person name="Lipman D.J."/>
        </authorList>
    </citation>
    <scope>NUCLEOTIDE SEQUENCE</scope>
    <source>
        <strain evidence="18">11-3463</strain>
        <strain evidence="17">IVB 588/24</strain>
    </source>
</reference>
<reference evidence="11" key="3">
    <citation type="submission" date="2018-07" db="EMBL/GenBank/DDBJ databases">
        <authorList>
            <consortium name="NARMS: The National Antimicrobial Resistance Monitoring System"/>
        </authorList>
    </citation>
    <scope>NUCLEOTIDE SEQUENCE</scope>
    <source>
        <strain evidence="14">CVM N56255</strain>
        <strain evidence="11">CVM N57743F</strain>
    </source>
</reference>
<evidence type="ECO:0000313" key="16">
    <source>
        <dbReference type="EMBL" id="ECU4150103.1"/>
    </source>
</evidence>
<dbReference type="EMBL" id="AAHVPS010000009">
    <property type="protein sequence ID" value="ECA8225716.1"/>
    <property type="molecule type" value="Genomic_DNA"/>
</dbReference>
<evidence type="ECO:0000313" key="9">
    <source>
        <dbReference type="EMBL" id="ECA8230923.1"/>
    </source>
</evidence>
<evidence type="ECO:0000313" key="13">
    <source>
        <dbReference type="EMBL" id="ECT1129086.1"/>
    </source>
</evidence>
<dbReference type="EMBL" id="AAHMUO010000025">
    <property type="protein sequence ID" value="EBX9821283.1"/>
    <property type="molecule type" value="Genomic_DNA"/>
</dbReference>
<evidence type="ECO:0000313" key="14">
    <source>
        <dbReference type="EMBL" id="ECT5682078.1"/>
    </source>
</evidence>
<dbReference type="EMBL" id="AAHUWF010000009">
    <property type="protein sequence ID" value="ECA5969066.1"/>
    <property type="molecule type" value="Genomic_DNA"/>
</dbReference>
<dbReference type="Proteomes" id="UP000839931">
    <property type="component" value="Unassembled WGS sequence"/>
</dbReference>
<evidence type="ECO:0000313" key="7">
    <source>
        <dbReference type="EMBL" id="ECA5969066.1"/>
    </source>
</evidence>
<evidence type="ECO:0000313" key="17">
    <source>
        <dbReference type="EMBL" id="HAC6547286.1"/>
    </source>
</evidence>
<evidence type="ECO:0000313" key="10">
    <source>
        <dbReference type="EMBL" id="ECB3079277.1"/>
    </source>
</evidence>
<dbReference type="EMBL" id="AAHMQS010000004">
    <property type="protein sequence ID" value="EBX9256262.1"/>
    <property type="molecule type" value="Genomic_DNA"/>
</dbReference>
<evidence type="ECO:0000313" key="15">
    <source>
        <dbReference type="EMBL" id="ECU4040209.1"/>
    </source>
</evidence>
<dbReference type="EMBL" id="RUBA01000013">
    <property type="protein sequence ID" value="MKI14608.1"/>
    <property type="molecule type" value="Genomic_DNA"/>
</dbReference>
<protein>
    <submittedName>
        <fullName evidence="5">Uncharacterized protein</fullName>
    </submittedName>
</protein>
<evidence type="ECO:0000313" key="11">
    <source>
        <dbReference type="EMBL" id="ECS3498294.1"/>
    </source>
</evidence>